<dbReference type="Proteomes" id="UP001446205">
    <property type="component" value="Unassembled WGS sequence"/>
</dbReference>
<name>A0ABU9DC02_9PROT</name>
<keyword evidence="2" id="KW-0378">Hydrolase</keyword>
<sequence>MDAGKVSNATIPNPGYSAWLRQRLRETMMNTALTLSRSAFDALIFDLDGVITRSASVHAQAWKAMFDAFLQQWTAARGIPFQPFDIDTDYRLYVDGKPRHDGVRSFIAARGIDLPEGNPDDPAEIDSVMGLGKRKDRLFLKTLAEQGVERFDSSIHLIEQARGLGFKTAVVTASKNCAATLRAAGLSGLFDATVDGNVAGQLHLQGKPAPDTFLEAVRRLGIRPARAAGFEDAIAGVQAIRAAGYGCVIGVDRHGQPETLKAAGADRVVADLAEVFLIP</sequence>
<dbReference type="InterPro" id="IPR023214">
    <property type="entry name" value="HAD_sf"/>
</dbReference>
<dbReference type="NCBIfam" id="TIGR01509">
    <property type="entry name" value="HAD-SF-IA-v3"/>
    <property type="match status" value="1"/>
</dbReference>
<dbReference type="PANTHER" id="PTHR43481:SF4">
    <property type="entry name" value="GLYCEROL-1-PHOSPHATE PHOSPHOHYDROLASE 1-RELATED"/>
    <property type="match status" value="1"/>
</dbReference>
<evidence type="ECO:0000256" key="1">
    <source>
        <dbReference type="ARBA" id="ARBA00006171"/>
    </source>
</evidence>
<dbReference type="EMBL" id="JBBPCO010000021">
    <property type="protein sequence ID" value="MEK8090929.1"/>
    <property type="molecule type" value="Genomic_DNA"/>
</dbReference>
<evidence type="ECO:0000313" key="3">
    <source>
        <dbReference type="Proteomes" id="UP001446205"/>
    </source>
</evidence>
<dbReference type="Pfam" id="PF00702">
    <property type="entry name" value="Hydrolase"/>
    <property type="match status" value="1"/>
</dbReference>
<dbReference type="InterPro" id="IPR006439">
    <property type="entry name" value="HAD-SF_hydro_IA"/>
</dbReference>
<comment type="similarity">
    <text evidence="1">Belongs to the HAD-like hydrolase superfamily. CbbY/CbbZ/Gph/YieH family.</text>
</comment>
<dbReference type="InterPro" id="IPR051806">
    <property type="entry name" value="HAD-like_SPP"/>
</dbReference>
<dbReference type="InterPro" id="IPR010976">
    <property type="entry name" value="B-phosphoglucomutase_hydrolase"/>
</dbReference>
<dbReference type="RefSeq" id="WP_341371985.1">
    <property type="nucleotide sequence ID" value="NZ_JBBPCO010000021.1"/>
</dbReference>
<dbReference type="GO" id="GO:0016787">
    <property type="term" value="F:hydrolase activity"/>
    <property type="evidence" value="ECO:0007669"/>
    <property type="project" value="UniProtKB-KW"/>
</dbReference>
<reference evidence="2 3" key="1">
    <citation type="submission" date="2024-04" db="EMBL/GenBank/DDBJ databases">
        <authorList>
            <person name="Abashina T."/>
            <person name="Shaikin A."/>
        </authorList>
    </citation>
    <scope>NUCLEOTIDE SEQUENCE [LARGE SCALE GENOMIC DNA]</scope>
    <source>
        <strain evidence="2 3">AAFK</strain>
    </source>
</reference>
<organism evidence="2 3">
    <name type="scientific">Thermithiobacillus plumbiphilus</name>
    <dbReference type="NCBI Taxonomy" id="1729899"/>
    <lineage>
        <taxon>Bacteria</taxon>
        <taxon>Pseudomonadati</taxon>
        <taxon>Pseudomonadota</taxon>
        <taxon>Acidithiobacillia</taxon>
        <taxon>Acidithiobacillales</taxon>
        <taxon>Thermithiobacillaceae</taxon>
        <taxon>Thermithiobacillus</taxon>
    </lineage>
</organism>
<accession>A0ABU9DC02</accession>
<dbReference type="NCBIfam" id="TIGR02009">
    <property type="entry name" value="PGMB-YQAB-SF"/>
    <property type="match status" value="1"/>
</dbReference>
<dbReference type="SFLD" id="SFLDG01129">
    <property type="entry name" value="C1.5:_HAD__Beta-PGM__Phosphata"/>
    <property type="match status" value="1"/>
</dbReference>
<keyword evidence="3" id="KW-1185">Reference proteome</keyword>
<dbReference type="Gene3D" id="1.10.150.240">
    <property type="entry name" value="Putative phosphatase, domain 2"/>
    <property type="match status" value="1"/>
</dbReference>
<dbReference type="PANTHER" id="PTHR43481">
    <property type="entry name" value="FRUCTOSE-1-PHOSPHATE PHOSPHATASE"/>
    <property type="match status" value="1"/>
</dbReference>
<dbReference type="SFLD" id="SFLDS00003">
    <property type="entry name" value="Haloacid_Dehalogenase"/>
    <property type="match status" value="1"/>
</dbReference>
<evidence type="ECO:0000313" key="2">
    <source>
        <dbReference type="EMBL" id="MEK8090929.1"/>
    </source>
</evidence>
<gene>
    <name evidence="2" type="ORF">WOB96_14315</name>
</gene>
<dbReference type="Gene3D" id="3.40.50.1000">
    <property type="entry name" value="HAD superfamily/HAD-like"/>
    <property type="match status" value="1"/>
</dbReference>
<protein>
    <submittedName>
        <fullName evidence="2">Beta-phosphoglucomutase family hydrolase</fullName>
    </submittedName>
</protein>
<dbReference type="InterPro" id="IPR023198">
    <property type="entry name" value="PGP-like_dom2"/>
</dbReference>
<comment type="caution">
    <text evidence="2">The sequence shown here is derived from an EMBL/GenBank/DDBJ whole genome shotgun (WGS) entry which is preliminary data.</text>
</comment>
<proteinExistence type="inferred from homology"/>
<dbReference type="InterPro" id="IPR036412">
    <property type="entry name" value="HAD-like_sf"/>
</dbReference>
<dbReference type="SUPFAM" id="SSF56784">
    <property type="entry name" value="HAD-like"/>
    <property type="match status" value="1"/>
</dbReference>